<name>W4K1G5_HETIT</name>
<protein>
    <recommendedName>
        <fullName evidence="4">Crinkler effector protein N-terminal domain-containing protein</fullName>
    </recommendedName>
</protein>
<keyword evidence="3" id="KW-0964">Secreted</keyword>
<reference evidence="5 6" key="1">
    <citation type="journal article" date="2012" name="New Phytol.">
        <title>Insight into trade-off between wood decay and parasitism from the genome of a fungal forest pathogen.</title>
        <authorList>
            <person name="Olson A."/>
            <person name="Aerts A."/>
            <person name="Asiegbu F."/>
            <person name="Belbahri L."/>
            <person name="Bouzid O."/>
            <person name="Broberg A."/>
            <person name="Canback B."/>
            <person name="Coutinho P.M."/>
            <person name="Cullen D."/>
            <person name="Dalman K."/>
            <person name="Deflorio G."/>
            <person name="van Diepen L.T."/>
            <person name="Dunand C."/>
            <person name="Duplessis S."/>
            <person name="Durling M."/>
            <person name="Gonthier P."/>
            <person name="Grimwood J."/>
            <person name="Fossdal C.G."/>
            <person name="Hansson D."/>
            <person name="Henrissat B."/>
            <person name="Hietala A."/>
            <person name="Himmelstrand K."/>
            <person name="Hoffmeister D."/>
            <person name="Hogberg N."/>
            <person name="James T.Y."/>
            <person name="Karlsson M."/>
            <person name="Kohler A."/>
            <person name="Kues U."/>
            <person name="Lee Y.H."/>
            <person name="Lin Y.C."/>
            <person name="Lind M."/>
            <person name="Lindquist E."/>
            <person name="Lombard V."/>
            <person name="Lucas S."/>
            <person name="Lunden K."/>
            <person name="Morin E."/>
            <person name="Murat C."/>
            <person name="Park J."/>
            <person name="Raffaello T."/>
            <person name="Rouze P."/>
            <person name="Salamov A."/>
            <person name="Schmutz J."/>
            <person name="Solheim H."/>
            <person name="Stahlberg J."/>
            <person name="Velez H."/>
            <person name="de Vries R.P."/>
            <person name="Wiebenga A."/>
            <person name="Woodward S."/>
            <person name="Yakovlev I."/>
            <person name="Garbelotto M."/>
            <person name="Martin F."/>
            <person name="Grigoriev I.V."/>
            <person name="Stenlid J."/>
        </authorList>
    </citation>
    <scope>NUCLEOTIDE SEQUENCE [LARGE SCALE GENOMIC DNA]</scope>
    <source>
        <strain evidence="5 6">TC 32-1</strain>
    </source>
</reference>
<evidence type="ECO:0000256" key="2">
    <source>
        <dbReference type="ARBA" id="ARBA00004613"/>
    </source>
</evidence>
<evidence type="ECO:0000313" key="6">
    <source>
        <dbReference type="Proteomes" id="UP000030671"/>
    </source>
</evidence>
<comment type="subcellular location">
    <subcellularLocation>
        <location evidence="1">Host cell</location>
    </subcellularLocation>
    <subcellularLocation>
        <location evidence="2">Secreted</location>
    </subcellularLocation>
</comment>
<feature type="domain" description="Crinkler effector protein N-terminal" evidence="4">
    <location>
        <begin position="9"/>
        <end position="107"/>
    </location>
</feature>
<dbReference type="InParanoid" id="W4K1G5"/>
<dbReference type="GeneID" id="20672267"/>
<sequence>MTANPPSDLELYCLIQDDPAGFFSVMISPDANLDKLQKIIQSCNQHGFLRTVDAKDLVLWRLNTLEPLSTLVIDQLSERATRLSRREMRLSRVFPQQPDEGLHIIVQRPGTHDEHINNAKQRTVKDYIAKTPPRGTPSEIRPKLQETSPKPKEEIELIISRFQSENNHVIAEFINRPDVLPLWEPPFNMAADDKHWLKALKIPLSGEKDPDLLLHDLGINQSEQLKSWIKGVFNAGGHTLLVNTEGSGKTRLLLEGLCGDRWGFYLTSAVGHDDIGSMDIQCALSSSLEQATDYHKAHGVLQSGSVNSPDRKAALDHIIQITNRCFANIMVSRFLIFAQFIKLSHDHAFSVTKQRRLWVLLQVKPPLAFRSGHDIFTALALSLRGLSYFDADNILYDVHQQIMTDLNYTSPLFWILDEAQAAAKMYNDDFVPSAEPGRKRSVLRGMITCWAKFMITRRNLKIIVSGTGLSVDDVAQTISGVGKTAMFQIRHDVGAFTRSSQEEYVRQYIPPHLFEHEAWKIFLGRVWAWFRGRHRFTASLLSNILQNGLRSPHSVINLTIMEWTGYHATEASLFTVHEEAPSVDAISKQEMFKISELDSTPGLSVLLSRAVFSYVWRGVGILADDASDSKTAHAIQYGFARYSHSTTNPFPHTRSALKILFDEPIPILAVIQHFEKFPALAELAYLDGHVGYHSSEDNGFETYLAHHLRHVFNGNYKLCDILTDRSGGDGPDWLSERAQLVVLSRSSSSVTQIDAVLPKGGPSEVLAITCEEKNDVLEWLRTNKQHVPFCFPPREMGPDILFFLQLENKTIVLVSLQAKYLQARVSRPNLMMAIQTVTPSHFWRYRIRLQDALPGLQQGCAGFDIETDHLLTTIPQPALSSDANYPVLRVIAGWPTDPELYRSLQHPRTSSVKDMDRHPLCTLNQTAFEKIYKELRSACYERTVKPMFNT</sequence>
<dbReference type="HOGENOM" id="CLU_010693_2_0_1"/>
<keyword evidence="6" id="KW-1185">Reference proteome</keyword>
<evidence type="ECO:0000259" key="4">
    <source>
        <dbReference type="Pfam" id="PF20147"/>
    </source>
</evidence>
<evidence type="ECO:0000256" key="3">
    <source>
        <dbReference type="ARBA" id="ARBA00022525"/>
    </source>
</evidence>
<accession>W4K1G5</accession>
<dbReference type="AlphaFoldDB" id="W4K1G5"/>
<dbReference type="KEGG" id="hir:HETIRDRAFT_386139"/>
<dbReference type="GO" id="GO:0043657">
    <property type="term" value="C:host cell"/>
    <property type="evidence" value="ECO:0007669"/>
    <property type="project" value="UniProtKB-SubCell"/>
</dbReference>
<evidence type="ECO:0000256" key="1">
    <source>
        <dbReference type="ARBA" id="ARBA00004340"/>
    </source>
</evidence>
<dbReference type="Pfam" id="PF20147">
    <property type="entry name" value="Crinkler"/>
    <property type="match status" value="1"/>
</dbReference>
<dbReference type="GO" id="GO:0005576">
    <property type="term" value="C:extracellular region"/>
    <property type="evidence" value="ECO:0007669"/>
    <property type="project" value="UniProtKB-SubCell"/>
</dbReference>
<dbReference type="eggNOG" id="ENOG502SYB6">
    <property type="taxonomic scope" value="Eukaryota"/>
</dbReference>
<dbReference type="EMBL" id="KI925460">
    <property type="protein sequence ID" value="ETW79652.1"/>
    <property type="molecule type" value="Genomic_DNA"/>
</dbReference>
<dbReference type="OrthoDB" id="2393824at2759"/>
<dbReference type="Proteomes" id="UP000030671">
    <property type="component" value="Unassembled WGS sequence"/>
</dbReference>
<dbReference type="InterPro" id="IPR045379">
    <property type="entry name" value="Crinkler_N"/>
</dbReference>
<evidence type="ECO:0000313" key="5">
    <source>
        <dbReference type="EMBL" id="ETW79652.1"/>
    </source>
</evidence>
<dbReference type="RefSeq" id="XP_009548217.1">
    <property type="nucleotide sequence ID" value="XM_009549922.1"/>
</dbReference>
<organism evidence="5 6">
    <name type="scientific">Heterobasidion irregulare (strain TC 32-1)</name>
    <dbReference type="NCBI Taxonomy" id="747525"/>
    <lineage>
        <taxon>Eukaryota</taxon>
        <taxon>Fungi</taxon>
        <taxon>Dikarya</taxon>
        <taxon>Basidiomycota</taxon>
        <taxon>Agaricomycotina</taxon>
        <taxon>Agaricomycetes</taxon>
        <taxon>Russulales</taxon>
        <taxon>Bondarzewiaceae</taxon>
        <taxon>Heterobasidion</taxon>
        <taxon>Heterobasidion annosum species complex</taxon>
    </lineage>
</organism>
<proteinExistence type="predicted"/>
<gene>
    <name evidence="5" type="ORF">HETIRDRAFT_386139</name>
</gene>